<protein>
    <recommendedName>
        <fullName evidence="2">DNA recombination-mediator protein A</fullName>
    </recommendedName>
</protein>
<accession>A0A0F9D1R9</accession>
<dbReference type="SUPFAM" id="SSF102405">
    <property type="entry name" value="MCP/YpsA-like"/>
    <property type="match status" value="1"/>
</dbReference>
<dbReference type="AlphaFoldDB" id="A0A0F9D1R9"/>
<evidence type="ECO:0008006" key="2">
    <source>
        <dbReference type="Google" id="ProtNLM"/>
    </source>
</evidence>
<proteinExistence type="predicted"/>
<organism evidence="1">
    <name type="scientific">marine sediment metagenome</name>
    <dbReference type="NCBI Taxonomy" id="412755"/>
    <lineage>
        <taxon>unclassified sequences</taxon>
        <taxon>metagenomes</taxon>
        <taxon>ecological metagenomes</taxon>
    </lineage>
</organism>
<name>A0A0F9D1R9_9ZZZZ</name>
<reference evidence="1" key="1">
    <citation type="journal article" date="2015" name="Nature">
        <title>Complex archaea that bridge the gap between prokaryotes and eukaryotes.</title>
        <authorList>
            <person name="Spang A."/>
            <person name="Saw J.H."/>
            <person name="Jorgensen S.L."/>
            <person name="Zaremba-Niedzwiedzka K."/>
            <person name="Martijn J."/>
            <person name="Lind A.E."/>
            <person name="van Eijk R."/>
            <person name="Schleper C."/>
            <person name="Guy L."/>
            <person name="Ettema T.J."/>
        </authorList>
    </citation>
    <scope>NUCLEOTIDE SEQUENCE</scope>
</reference>
<comment type="caution">
    <text evidence="1">The sequence shown here is derived from an EMBL/GenBank/DDBJ whole genome shotgun (WGS) entry which is preliminary data.</text>
</comment>
<dbReference type="EMBL" id="LAZR01030758">
    <property type="protein sequence ID" value="KKL55668.1"/>
    <property type="molecule type" value="Genomic_DNA"/>
</dbReference>
<evidence type="ECO:0000313" key="1">
    <source>
        <dbReference type="EMBL" id="KKL55668.1"/>
    </source>
</evidence>
<gene>
    <name evidence="1" type="ORF">LCGC14_2253130</name>
</gene>
<sequence>MNIRQDCAYTGIGSRKTPLDILYQMTDIADHLSKCGWILRSGGATGADTAFEEGASKKQIFLPTGEIPDEAYEIAAKHHPTWGSLPPYVRKLHARNVQQILGQNLDCETKFVVCWTPDGSERTTTKETGGTGQAIRIANAYRVPVFNLANEGRLEQIKEICDCALMQYSDYLE</sequence>